<dbReference type="PANTHER" id="PTHR30576:SF0">
    <property type="entry name" value="UNDECAPRENYL-PHOSPHATE N-ACETYLGALACTOSAMINYL 1-PHOSPHATE TRANSFERASE-RELATED"/>
    <property type="match status" value="1"/>
</dbReference>
<evidence type="ECO:0000256" key="2">
    <source>
        <dbReference type="ARBA" id="ARBA00006464"/>
    </source>
</evidence>
<evidence type="ECO:0000256" key="3">
    <source>
        <dbReference type="ARBA" id="ARBA00022679"/>
    </source>
</evidence>
<sequence>MNKRLQSLRYMLFDILGSATAWTLFNIYRKQIIESRLFGIDLRFEPDTKFVLGLIFFTAFWIAMFGLVGLYHDPFRKSRLRELGTSITITTFGTIILFFVLLIDDYIVSYKNYYEALGVMFLLVFILTYIPRLILTTKTIGKIHNRKIGFPTLIIGSGNKAVNTYNEIKAEKISQGFNVVGFIDLPNGIRADSKLILGEINDIPEVIRKHEIEEVILALDDESPQTITKVINQLAPINVNVKAVPGMNDILLGKVKLNRIIGTALEDVSFDLMPAWQANIKELLDYSLAIIGIVISSPIALVLAAIIKLTSKGPIIYKQERIGQFGKPFMIYKFRSMYVNAEENGPALSSQTDTRITAIGRFMRKTRLDEIPNFFNVLKGEMSIVGPRPERQYYIDQIVKVAPQYLLLQKVKPGITSWGQVKYGYAENIEQMVERLKYDLIYLENMSLYIDFKIMIYTILTIFKGKGV</sequence>
<dbReference type="Gene3D" id="3.40.50.720">
    <property type="entry name" value="NAD(P)-binding Rossmann-like Domain"/>
    <property type="match status" value="1"/>
</dbReference>
<accession>A0A7D4C1D7</accession>
<name>A0A7D4C1D7_9BACT</name>
<dbReference type="Pfam" id="PF13727">
    <property type="entry name" value="CoA_binding_3"/>
    <property type="match status" value="1"/>
</dbReference>
<dbReference type="AlphaFoldDB" id="A0A7D4C1D7"/>
<feature type="transmembrane region" description="Helical" evidence="7">
    <location>
        <begin position="83"/>
        <end position="103"/>
    </location>
</feature>
<dbReference type="PANTHER" id="PTHR30576">
    <property type="entry name" value="COLANIC BIOSYNTHESIS UDP-GLUCOSE LIPID CARRIER TRANSFERASE"/>
    <property type="match status" value="1"/>
</dbReference>
<evidence type="ECO:0000256" key="5">
    <source>
        <dbReference type="ARBA" id="ARBA00022989"/>
    </source>
</evidence>
<feature type="transmembrane region" description="Helical" evidence="7">
    <location>
        <begin position="115"/>
        <end position="135"/>
    </location>
</feature>
<feature type="transmembrane region" description="Helical" evidence="7">
    <location>
        <begin position="49"/>
        <end position="71"/>
    </location>
</feature>
<evidence type="ECO:0000313" key="9">
    <source>
        <dbReference type="EMBL" id="QKG80664.1"/>
    </source>
</evidence>
<evidence type="ECO:0000313" key="10">
    <source>
        <dbReference type="Proteomes" id="UP000500961"/>
    </source>
</evidence>
<dbReference type="Proteomes" id="UP000500961">
    <property type="component" value="Chromosome"/>
</dbReference>
<dbReference type="InterPro" id="IPR003362">
    <property type="entry name" value="Bact_transf"/>
</dbReference>
<evidence type="ECO:0000256" key="1">
    <source>
        <dbReference type="ARBA" id="ARBA00004141"/>
    </source>
</evidence>
<dbReference type="InterPro" id="IPR017475">
    <property type="entry name" value="EPS_sugar_tfrase"/>
</dbReference>
<protein>
    <submittedName>
        <fullName evidence="9">Sugar transferase</fullName>
    </submittedName>
</protein>
<comment type="subcellular location">
    <subcellularLocation>
        <location evidence="1">Membrane</location>
        <topology evidence="1">Multi-pass membrane protein</topology>
    </subcellularLocation>
</comment>
<keyword evidence="4 7" id="KW-0812">Transmembrane</keyword>
<comment type="similarity">
    <text evidence="2">Belongs to the bacterial sugar transferase family.</text>
</comment>
<evidence type="ECO:0000256" key="7">
    <source>
        <dbReference type="SAM" id="Phobius"/>
    </source>
</evidence>
<dbReference type="EMBL" id="CP041345">
    <property type="protein sequence ID" value="QKG80664.1"/>
    <property type="molecule type" value="Genomic_DNA"/>
</dbReference>
<dbReference type="KEGG" id="ttz:FHG85_10425"/>
<gene>
    <name evidence="9" type="ORF">FHG85_10425</name>
</gene>
<feature type="domain" description="Bacterial sugar transferase" evidence="8">
    <location>
        <begin position="281"/>
        <end position="464"/>
    </location>
</feature>
<feature type="transmembrane region" description="Helical" evidence="7">
    <location>
        <begin position="283"/>
        <end position="307"/>
    </location>
</feature>
<evidence type="ECO:0000256" key="4">
    <source>
        <dbReference type="ARBA" id="ARBA00022692"/>
    </source>
</evidence>
<evidence type="ECO:0000259" key="8">
    <source>
        <dbReference type="Pfam" id="PF02397"/>
    </source>
</evidence>
<keyword evidence="10" id="KW-1185">Reference proteome</keyword>
<dbReference type="NCBIfam" id="TIGR03025">
    <property type="entry name" value="EPS_sugtrans"/>
    <property type="match status" value="1"/>
</dbReference>
<dbReference type="GO" id="GO:0016780">
    <property type="term" value="F:phosphotransferase activity, for other substituted phosphate groups"/>
    <property type="evidence" value="ECO:0007669"/>
    <property type="project" value="TreeGrafter"/>
</dbReference>
<feature type="transmembrane region" description="Helical" evidence="7">
    <location>
        <begin position="12"/>
        <end position="29"/>
    </location>
</feature>
<dbReference type="Pfam" id="PF02397">
    <property type="entry name" value="Bac_transf"/>
    <property type="match status" value="1"/>
</dbReference>
<keyword evidence="3 9" id="KW-0808">Transferase</keyword>
<keyword evidence="5 7" id="KW-1133">Transmembrane helix</keyword>
<evidence type="ECO:0000256" key="6">
    <source>
        <dbReference type="ARBA" id="ARBA00023136"/>
    </source>
</evidence>
<dbReference type="RefSeq" id="WP_173075606.1">
    <property type="nucleotide sequence ID" value="NZ_CP041345.1"/>
</dbReference>
<reference evidence="9 10" key="1">
    <citation type="submission" date="2019-07" db="EMBL/GenBank/DDBJ databases">
        <title>Thalassofilum flectens gen. nov., sp. nov., a novel moderate thermophilic anaerobe from a shallow sea hot spring in Kunashir Island (Russia), representing a new family in the order Bacteroidales, and proposal of Thalassofilacea fam. nov.</title>
        <authorList>
            <person name="Kochetkova T.V."/>
            <person name="Podosokorskaya O.A."/>
            <person name="Novikov A."/>
            <person name="Elcheninov A.G."/>
            <person name="Toshchakov S.V."/>
            <person name="Kublanov I.V."/>
        </authorList>
    </citation>
    <scope>NUCLEOTIDE SEQUENCE [LARGE SCALE GENOMIC DNA]</scope>
    <source>
        <strain evidence="9 10">38-H</strain>
    </source>
</reference>
<organism evidence="9 10">
    <name type="scientific">Tenuifilum thalassicum</name>
    <dbReference type="NCBI Taxonomy" id="2590900"/>
    <lineage>
        <taxon>Bacteria</taxon>
        <taxon>Pseudomonadati</taxon>
        <taxon>Bacteroidota</taxon>
        <taxon>Bacteroidia</taxon>
        <taxon>Bacteroidales</taxon>
        <taxon>Tenuifilaceae</taxon>
        <taxon>Tenuifilum</taxon>
    </lineage>
</organism>
<keyword evidence="6 7" id="KW-0472">Membrane</keyword>
<dbReference type="GO" id="GO:0016020">
    <property type="term" value="C:membrane"/>
    <property type="evidence" value="ECO:0007669"/>
    <property type="project" value="UniProtKB-SubCell"/>
</dbReference>
<proteinExistence type="inferred from homology"/>